<dbReference type="Pfam" id="PF13181">
    <property type="entry name" value="TPR_8"/>
    <property type="match status" value="1"/>
</dbReference>
<dbReference type="Pfam" id="PF14559">
    <property type="entry name" value="TPR_19"/>
    <property type="match status" value="1"/>
</dbReference>
<gene>
    <name evidence="3" type="ORF">LCGC14_1091290</name>
</gene>
<dbReference type="PROSITE" id="PS50293">
    <property type="entry name" value="TPR_REGION"/>
    <property type="match status" value="1"/>
</dbReference>
<organism evidence="3">
    <name type="scientific">marine sediment metagenome</name>
    <dbReference type="NCBI Taxonomy" id="412755"/>
    <lineage>
        <taxon>unclassified sequences</taxon>
        <taxon>metagenomes</taxon>
        <taxon>ecological metagenomes</taxon>
    </lineage>
</organism>
<keyword evidence="2" id="KW-0802">TPR repeat</keyword>
<dbReference type="SMART" id="SM00028">
    <property type="entry name" value="TPR"/>
    <property type="match status" value="6"/>
</dbReference>
<dbReference type="InterPro" id="IPR051685">
    <property type="entry name" value="Ycf3/AcsC/BcsC/TPR_MFPF"/>
</dbReference>
<evidence type="ECO:0000256" key="1">
    <source>
        <dbReference type="ARBA" id="ARBA00022737"/>
    </source>
</evidence>
<dbReference type="Pfam" id="PF13414">
    <property type="entry name" value="TPR_11"/>
    <property type="match status" value="1"/>
</dbReference>
<dbReference type="EMBL" id="LAZR01004850">
    <property type="protein sequence ID" value="KKN05042.1"/>
    <property type="molecule type" value="Genomic_DNA"/>
</dbReference>
<dbReference type="AlphaFoldDB" id="A0A0F9MZZ2"/>
<dbReference type="Pfam" id="PF13176">
    <property type="entry name" value="TPR_7"/>
    <property type="match status" value="1"/>
</dbReference>
<proteinExistence type="predicted"/>
<name>A0A0F9MZZ2_9ZZZZ</name>
<comment type="caution">
    <text evidence="3">The sequence shown here is derived from an EMBL/GenBank/DDBJ whole genome shotgun (WGS) entry which is preliminary data.</text>
</comment>
<protein>
    <submittedName>
        <fullName evidence="3">Uncharacterized protein</fullName>
    </submittedName>
</protein>
<accession>A0A0F9MZZ2</accession>
<evidence type="ECO:0000256" key="2">
    <source>
        <dbReference type="ARBA" id="ARBA00022803"/>
    </source>
</evidence>
<dbReference type="PANTHER" id="PTHR44943:SF8">
    <property type="entry name" value="TPR REPEAT-CONTAINING PROTEIN MJ0263"/>
    <property type="match status" value="1"/>
</dbReference>
<dbReference type="PROSITE" id="PS50005">
    <property type="entry name" value="TPR"/>
    <property type="match status" value="4"/>
</dbReference>
<keyword evidence="1" id="KW-0677">Repeat</keyword>
<evidence type="ECO:0000313" key="3">
    <source>
        <dbReference type="EMBL" id="KKN05042.1"/>
    </source>
</evidence>
<reference evidence="3" key="1">
    <citation type="journal article" date="2015" name="Nature">
        <title>Complex archaea that bridge the gap between prokaryotes and eukaryotes.</title>
        <authorList>
            <person name="Spang A."/>
            <person name="Saw J.H."/>
            <person name="Jorgensen S.L."/>
            <person name="Zaremba-Niedzwiedzka K."/>
            <person name="Martijn J."/>
            <person name="Lind A.E."/>
            <person name="van Eijk R."/>
            <person name="Schleper C."/>
            <person name="Guy L."/>
            <person name="Ettema T.J."/>
        </authorList>
    </citation>
    <scope>NUCLEOTIDE SEQUENCE</scope>
</reference>
<sequence>MCNSNIKEFKANKYILLRLEGKYTIIYINRKRFIHCKRLIINIPIKDIETYEEISSIDEASKLYNQYLIDNEFYKEENKELFHSPSLCDIPPETEFWGHCSNIQAWVELNYDPRVLHSNLAFPLLKELSKAGDPQAKKVLKEEIAKRFLKSHFSGKEYLIKEKYLNFLNTEELRCIFEEYLTLLVASNYNEDTVKEVQLIIYFALKHLEKTSCKKILGIYKKFIKNKKSMKEICDELGSSYIKDKKNEEAIKLYKIELDYDFNDIDAWIELGILYRIERKFKKAIEALYQALKIEKSNCYALIQLGTTFTAMKKYKDSIETFKHARKIDPHNLLALGRLAITLEKMQKYKKAIRILKKAHKINETNPEIFEILGGIYYSLKKYSKSIKAYRRAISLNPEDDWLWYRLGSNYRKRNQLDKAIKAYMEAFRINPSFSSTLHDLIKTFYKKGNLEWTEMCCRQMLFLIPGSPLAVETLKKMSCNESKDIDLINKKSKIIRILNPKKRE</sequence>
<dbReference type="InterPro" id="IPR019734">
    <property type="entry name" value="TPR_rpt"/>
</dbReference>
<dbReference type="SUPFAM" id="SSF48452">
    <property type="entry name" value="TPR-like"/>
    <property type="match status" value="1"/>
</dbReference>
<dbReference type="Gene3D" id="1.25.40.10">
    <property type="entry name" value="Tetratricopeptide repeat domain"/>
    <property type="match status" value="1"/>
</dbReference>
<dbReference type="PANTHER" id="PTHR44943">
    <property type="entry name" value="CELLULOSE SYNTHASE OPERON PROTEIN C"/>
    <property type="match status" value="1"/>
</dbReference>
<dbReference type="InterPro" id="IPR011990">
    <property type="entry name" value="TPR-like_helical_dom_sf"/>
</dbReference>